<feature type="domain" description="Beta-lactamase class A catalytic" evidence="2">
    <location>
        <begin position="147"/>
        <end position="268"/>
    </location>
</feature>
<dbReference type="InterPro" id="IPR012338">
    <property type="entry name" value="Beta-lactam/transpept-like"/>
</dbReference>
<dbReference type="PANTHER" id="PTHR35333">
    <property type="entry name" value="BETA-LACTAMASE"/>
    <property type="match status" value="1"/>
</dbReference>
<dbReference type="Gene3D" id="3.40.710.10">
    <property type="entry name" value="DD-peptidase/beta-lactamase superfamily"/>
    <property type="match status" value="1"/>
</dbReference>
<evidence type="ECO:0000256" key="1">
    <source>
        <dbReference type="SAM" id="Phobius"/>
    </source>
</evidence>
<dbReference type="PANTHER" id="PTHR35333:SF3">
    <property type="entry name" value="BETA-LACTAMASE-TYPE TRANSPEPTIDASE FOLD CONTAINING PROTEIN"/>
    <property type="match status" value="1"/>
</dbReference>
<keyword evidence="1" id="KW-0812">Transmembrane</keyword>
<keyword evidence="1" id="KW-0472">Membrane</keyword>
<dbReference type="Proteomes" id="UP001623384">
    <property type="component" value="Chromosome"/>
</dbReference>
<dbReference type="GO" id="GO:0016787">
    <property type="term" value="F:hydrolase activity"/>
    <property type="evidence" value="ECO:0007669"/>
    <property type="project" value="UniProtKB-KW"/>
</dbReference>
<sequence length="305" mass="32031">MPADPVLRPAGRHFRQPRRGRKRLVALFSAVVLVIAAIVGVAAIRSVPFSGTAVPVPAAIQETPVAVAPASLQDRIDAALGEATGYRAGLALADVSGDAALAFGDTEAFAAASTAKIITAAAYYHLVETGKAALDAPLGDYDASFQLEAMVNQSNNDSWLLLMDAVGYPELIDYAASIGVTYDPEENRLTPAEMALVLKKLYAGDLLDEDHTAQLLGYMQETNNEDLIPAGSQAGVEVFHKYGELGGALHDAAVLSYRGSAFVLVIYTENPEGTELPGQSEVIRKLTGIVEDSLFPPVQAGAPGP</sequence>
<evidence type="ECO:0000313" key="3">
    <source>
        <dbReference type="EMBL" id="WXK92247.1"/>
    </source>
</evidence>
<accession>A0ABZ2R1D6</accession>
<dbReference type="EMBL" id="CP148033">
    <property type="protein sequence ID" value="WXK92247.1"/>
    <property type="molecule type" value="Genomic_DNA"/>
</dbReference>
<gene>
    <name evidence="3" type="ORF">WHH00_14310</name>
</gene>
<dbReference type="RefSeq" id="WP_406633788.1">
    <property type="nucleotide sequence ID" value="NZ_CP148033.1"/>
</dbReference>
<protein>
    <submittedName>
        <fullName evidence="3">Serine hydrolase</fullName>
    </submittedName>
</protein>
<dbReference type="Pfam" id="PF13354">
    <property type="entry name" value="Beta-lactamase2"/>
    <property type="match status" value="1"/>
</dbReference>
<keyword evidence="4" id="KW-1185">Reference proteome</keyword>
<keyword evidence="1" id="KW-1133">Transmembrane helix</keyword>
<evidence type="ECO:0000313" key="4">
    <source>
        <dbReference type="Proteomes" id="UP001623384"/>
    </source>
</evidence>
<feature type="transmembrane region" description="Helical" evidence="1">
    <location>
        <begin position="24"/>
        <end position="44"/>
    </location>
</feature>
<evidence type="ECO:0000259" key="2">
    <source>
        <dbReference type="Pfam" id="PF13354"/>
    </source>
</evidence>
<reference evidence="3 4" key="1">
    <citation type="submission" date="2024-03" db="EMBL/GenBank/DDBJ databases">
        <title>Rhodococcus navarretei sp. nov. and Pseudarthrobacter quantumdoti sp. nov., two new species with the ability to biosynthesize Quantum Dots isolated from soil samples at Union Glacier, Antarctica.</title>
        <authorList>
            <person name="Vargas M."/>
        </authorList>
    </citation>
    <scope>NUCLEOTIDE SEQUENCE [LARGE SCALE GENOMIC DNA]</scope>
    <source>
        <strain evidence="3 4">RC-2-3</strain>
    </source>
</reference>
<name>A0ABZ2R1D6_9MICC</name>
<organism evidence="3 4">
    <name type="scientific">Pseudarthrobacter quantipunctorum</name>
    <dbReference type="NCBI Taxonomy" id="3128980"/>
    <lineage>
        <taxon>Bacteria</taxon>
        <taxon>Bacillati</taxon>
        <taxon>Actinomycetota</taxon>
        <taxon>Actinomycetes</taxon>
        <taxon>Micrococcales</taxon>
        <taxon>Micrococcaceae</taxon>
        <taxon>Pseudarthrobacter</taxon>
    </lineage>
</organism>
<dbReference type="InterPro" id="IPR000871">
    <property type="entry name" value="Beta-lactam_class-A"/>
</dbReference>
<dbReference type="SUPFAM" id="SSF56601">
    <property type="entry name" value="beta-lactamase/transpeptidase-like"/>
    <property type="match status" value="1"/>
</dbReference>
<keyword evidence="3" id="KW-0378">Hydrolase</keyword>
<proteinExistence type="predicted"/>
<dbReference type="InterPro" id="IPR045155">
    <property type="entry name" value="Beta-lactam_cat"/>
</dbReference>